<organism evidence="2 3">
    <name type="scientific">Achromobacter denitrificans</name>
    <name type="common">Alcaligenes denitrificans</name>
    <dbReference type="NCBI Taxonomy" id="32002"/>
    <lineage>
        <taxon>Bacteria</taxon>
        <taxon>Pseudomonadati</taxon>
        <taxon>Pseudomonadota</taxon>
        <taxon>Betaproteobacteria</taxon>
        <taxon>Burkholderiales</taxon>
        <taxon>Alcaligenaceae</taxon>
        <taxon>Achromobacter</taxon>
    </lineage>
</organism>
<dbReference type="EMBL" id="CP054569">
    <property type="protein sequence ID" value="QKQ49176.1"/>
    <property type="molecule type" value="Genomic_DNA"/>
</dbReference>
<gene>
    <name evidence="2" type="ORF">FOC81_21715</name>
</gene>
<evidence type="ECO:0000313" key="3">
    <source>
        <dbReference type="Proteomes" id="UP000509782"/>
    </source>
</evidence>
<dbReference type="Proteomes" id="UP000509782">
    <property type="component" value="Chromosome"/>
</dbReference>
<protein>
    <submittedName>
        <fullName evidence="2">Chemotaxis protein</fullName>
    </submittedName>
</protein>
<evidence type="ECO:0000313" key="2">
    <source>
        <dbReference type="EMBL" id="QKQ49176.1"/>
    </source>
</evidence>
<keyword evidence="1" id="KW-0175">Coiled coil</keyword>
<evidence type="ECO:0000256" key="1">
    <source>
        <dbReference type="SAM" id="Coils"/>
    </source>
</evidence>
<name>A0A6N0JR39_ACHDE</name>
<feature type="coiled-coil region" evidence="1">
    <location>
        <begin position="257"/>
        <end position="287"/>
    </location>
</feature>
<accession>A0A6N0JR39</accession>
<proteinExistence type="predicted"/>
<sequence>MPLPLIIGAAALAAAGFGVKKGYTGYRKHSEADDIVDQAKKAYNEQREIFDEQENKSAKALVALGKLELKIGKSFEKFKNLADDLIAQVNASSRKKLEIDFPERELKKIENYSFSAVSVLGSVAGAGAAGAAAGFAVYGGVMALGAASTGTAISSLAGVAATNATLAALGGGSLAAGGLGMAGGTAVLGTAVAAPILAIAGWAYDSHGEAALKNARKASREAKNAIEKLGIAQEFLKDTEGYANRIKRSLSSIYRQFQRYHDDLAEVDQLIEKLKNRKGRKANIEAEFRKLGPSIEVIVHNGYSLAAILTSIITTPLYQPKKINRKISLDADGRPEMLRDENGMMLLNGKKIDKALATATAQSAEFD</sequence>
<dbReference type="AlphaFoldDB" id="A0A6N0JR39"/>
<reference evidence="2 3" key="1">
    <citation type="submission" date="2020-05" db="EMBL/GenBank/DDBJ databases">
        <title>FDA dAtabase for Regulatory Grade micrObial Sequences (FDA-ARGOS): Supporting development and validation of Infectious Disease Dx tests.</title>
        <authorList>
            <person name="Sproer C."/>
            <person name="Gronow S."/>
            <person name="Severitt S."/>
            <person name="Schroder I."/>
            <person name="Tallon L."/>
            <person name="Sadzewicz L."/>
            <person name="Zhao X."/>
            <person name="Vavikolanu K."/>
            <person name="Mehta A."/>
            <person name="Aluvathingal J."/>
            <person name="Nadendla S."/>
            <person name="Myers T."/>
            <person name="Yan Y."/>
            <person name="Sichtig H."/>
        </authorList>
    </citation>
    <scope>NUCLEOTIDE SEQUENCE [LARGE SCALE GENOMIC DNA]</scope>
    <source>
        <strain evidence="2 3">FDAARGOS_787</strain>
    </source>
</reference>
<dbReference type="RefSeq" id="WP_174716908.1">
    <property type="nucleotide sequence ID" value="NZ_CP054569.1"/>
</dbReference>